<sequence>MNKRLREADERGSVSVYGVIAVFGLLVLMGVLIDTVRIQLAGMQSERALKTALRSALASFDTGLQQYGLFATTEPKASIQAEAADTMKRNLSGHVSGKSVIDTRLEKFGTIAARYPLADHDIFKRQILETMKYRAPIEFARSVVEPFAGLSDALAAAQTFQNTTDTLENRLQEREKLLDDAWEQTMELQKTARLAEQNAAATESELEAISNRIRQAQEERASIGFPTDPEQAAEAARARQALDAEIAALAEASNRSRRNGIETALRSKQDMEARRQAVREAVEAARSKEGEMEQLASKARENPKLASIGAQDAFVQLPLHGTDYYDSYLSGVDAAVLRMTSLDPGASWEQCRAAAEGARSDADRFVAGRQRTEEERKRQTAEAKRKTNEAKEKGKAVQEEVRKAHQSGCSKTDHPLFLKLAAPGSGLFAKYVQYNEQMEADRKNKDPLEAAPESGVRETLAHANRMESFLLSLRDELYVNEYALTYFNYRTIGFDLASDKAERLSAPDTHRLEKQEAEYILYGAPSCHLNVHAAYGEIFLFRTAIRTAEALADPKVRAAGAGSPILMFAAALLQGLEKAKPDTDDLIAGKSVPLGGEWVNVPWTYKDHLRLFYLFHSGDVGVLSRMQALIELNESTDLTKAYTYIQGDATTSVKPWFLPQAAKALQNGWIGGKLSDGRLQLQRSAHLSYH</sequence>
<feature type="transmembrane region" description="Helical" evidence="3">
    <location>
        <begin position="12"/>
        <end position="33"/>
    </location>
</feature>
<name>A0ABW2V3Q4_9BACL</name>
<gene>
    <name evidence="4" type="ORF">ACFQWB_12710</name>
</gene>
<protein>
    <recommendedName>
        <fullName evidence="6">Flp pilus-assembly TadE/G-like</fullName>
    </recommendedName>
</protein>
<keyword evidence="3" id="KW-0472">Membrane</keyword>
<keyword evidence="3" id="KW-1133">Transmembrane helix</keyword>
<evidence type="ECO:0008006" key="6">
    <source>
        <dbReference type="Google" id="ProtNLM"/>
    </source>
</evidence>
<dbReference type="RefSeq" id="WP_138789135.1">
    <property type="nucleotide sequence ID" value="NZ_JBHTGQ010000028.1"/>
</dbReference>
<organism evidence="4 5">
    <name type="scientific">Paenibacillus thermoaerophilus</name>
    <dbReference type="NCBI Taxonomy" id="1215385"/>
    <lineage>
        <taxon>Bacteria</taxon>
        <taxon>Bacillati</taxon>
        <taxon>Bacillota</taxon>
        <taxon>Bacilli</taxon>
        <taxon>Bacillales</taxon>
        <taxon>Paenibacillaceae</taxon>
        <taxon>Paenibacillus</taxon>
    </lineage>
</organism>
<comment type="caution">
    <text evidence="4">The sequence shown here is derived from an EMBL/GenBank/DDBJ whole genome shotgun (WGS) entry which is preliminary data.</text>
</comment>
<accession>A0ABW2V3Q4</accession>
<evidence type="ECO:0000256" key="2">
    <source>
        <dbReference type="SAM" id="MobiDB-lite"/>
    </source>
</evidence>
<evidence type="ECO:0000313" key="4">
    <source>
        <dbReference type="EMBL" id="MFC7750781.1"/>
    </source>
</evidence>
<dbReference type="EMBL" id="JBHTGQ010000028">
    <property type="protein sequence ID" value="MFC7750781.1"/>
    <property type="molecule type" value="Genomic_DNA"/>
</dbReference>
<dbReference type="Proteomes" id="UP001596528">
    <property type="component" value="Unassembled WGS sequence"/>
</dbReference>
<feature type="coiled-coil region" evidence="1">
    <location>
        <begin position="185"/>
        <end position="298"/>
    </location>
</feature>
<evidence type="ECO:0000256" key="1">
    <source>
        <dbReference type="SAM" id="Coils"/>
    </source>
</evidence>
<evidence type="ECO:0000256" key="3">
    <source>
        <dbReference type="SAM" id="Phobius"/>
    </source>
</evidence>
<keyword evidence="1" id="KW-0175">Coiled coil</keyword>
<evidence type="ECO:0000313" key="5">
    <source>
        <dbReference type="Proteomes" id="UP001596528"/>
    </source>
</evidence>
<keyword evidence="3" id="KW-0812">Transmembrane</keyword>
<feature type="region of interest" description="Disordered" evidence="2">
    <location>
        <begin position="367"/>
        <end position="396"/>
    </location>
</feature>
<proteinExistence type="predicted"/>
<keyword evidence="5" id="KW-1185">Reference proteome</keyword>
<reference evidence="5" key="1">
    <citation type="journal article" date="2019" name="Int. J. Syst. Evol. Microbiol.">
        <title>The Global Catalogue of Microorganisms (GCM) 10K type strain sequencing project: providing services to taxonomists for standard genome sequencing and annotation.</title>
        <authorList>
            <consortium name="The Broad Institute Genomics Platform"/>
            <consortium name="The Broad Institute Genome Sequencing Center for Infectious Disease"/>
            <person name="Wu L."/>
            <person name="Ma J."/>
        </authorList>
    </citation>
    <scope>NUCLEOTIDE SEQUENCE [LARGE SCALE GENOMIC DNA]</scope>
    <source>
        <strain evidence="5">JCM 18657</strain>
    </source>
</reference>